<keyword evidence="2" id="KW-1185">Reference proteome</keyword>
<dbReference type="Proteomes" id="UP000314294">
    <property type="component" value="Unassembled WGS sequence"/>
</dbReference>
<accession>A0A4Z2GCC3</accession>
<evidence type="ECO:0000313" key="1">
    <source>
        <dbReference type="EMBL" id="TNN51208.1"/>
    </source>
</evidence>
<organism evidence="1 2">
    <name type="scientific">Liparis tanakae</name>
    <name type="common">Tanaka's snailfish</name>
    <dbReference type="NCBI Taxonomy" id="230148"/>
    <lineage>
        <taxon>Eukaryota</taxon>
        <taxon>Metazoa</taxon>
        <taxon>Chordata</taxon>
        <taxon>Craniata</taxon>
        <taxon>Vertebrata</taxon>
        <taxon>Euteleostomi</taxon>
        <taxon>Actinopterygii</taxon>
        <taxon>Neopterygii</taxon>
        <taxon>Teleostei</taxon>
        <taxon>Neoteleostei</taxon>
        <taxon>Acanthomorphata</taxon>
        <taxon>Eupercaria</taxon>
        <taxon>Perciformes</taxon>
        <taxon>Cottioidei</taxon>
        <taxon>Cottales</taxon>
        <taxon>Liparidae</taxon>
        <taxon>Liparis</taxon>
    </lineage>
</organism>
<proteinExistence type="predicted"/>
<dbReference type="EMBL" id="SRLO01000590">
    <property type="protein sequence ID" value="TNN51208.1"/>
    <property type="molecule type" value="Genomic_DNA"/>
</dbReference>
<protein>
    <submittedName>
        <fullName evidence="1">Uncharacterized protein</fullName>
    </submittedName>
</protein>
<dbReference type="AlphaFoldDB" id="A0A4Z2GCC3"/>
<gene>
    <name evidence="1" type="ORF">EYF80_038582</name>
</gene>
<reference evidence="1 2" key="1">
    <citation type="submission" date="2019-03" db="EMBL/GenBank/DDBJ databases">
        <title>First draft genome of Liparis tanakae, snailfish: a comprehensive survey of snailfish specific genes.</title>
        <authorList>
            <person name="Kim W."/>
            <person name="Song I."/>
            <person name="Jeong J.-H."/>
            <person name="Kim D."/>
            <person name="Kim S."/>
            <person name="Ryu S."/>
            <person name="Song J.Y."/>
            <person name="Lee S.K."/>
        </authorList>
    </citation>
    <scope>NUCLEOTIDE SEQUENCE [LARGE SCALE GENOMIC DNA]</scope>
    <source>
        <tissue evidence="1">Muscle</tissue>
    </source>
</reference>
<name>A0A4Z2GCC3_9TELE</name>
<comment type="caution">
    <text evidence="1">The sequence shown here is derived from an EMBL/GenBank/DDBJ whole genome shotgun (WGS) entry which is preliminary data.</text>
</comment>
<evidence type="ECO:0000313" key="2">
    <source>
        <dbReference type="Proteomes" id="UP000314294"/>
    </source>
</evidence>
<sequence>MVQCPFIPKCPPVCGGCQKEKPIPEHIVGIQPLVITASDGVKGETTLHHLPLSTLSLAHSAPCGQPKT</sequence>